<dbReference type="EMBL" id="CAKOFQ010006682">
    <property type="protein sequence ID" value="CAH1959523.1"/>
    <property type="molecule type" value="Genomic_DNA"/>
</dbReference>
<name>A0A9P0JT83_ACAOB</name>
<evidence type="ECO:0000313" key="1">
    <source>
        <dbReference type="EMBL" id="CAH1959523.1"/>
    </source>
</evidence>
<dbReference type="AlphaFoldDB" id="A0A9P0JT83"/>
<protein>
    <submittedName>
        <fullName evidence="1">Uncharacterized protein</fullName>
    </submittedName>
</protein>
<organism evidence="1 2">
    <name type="scientific">Acanthoscelides obtectus</name>
    <name type="common">Bean weevil</name>
    <name type="synonym">Bruchus obtectus</name>
    <dbReference type="NCBI Taxonomy" id="200917"/>
    <lineage>
        <taxon>Eukaryota</taxon>
        <taxon>Metazoa</taxon>
        <taxon>Ecdysozoa</taxon>
        <taxon>Arthropoda</taxon>
        <taxon>Hexapoda</taxon>
        <taxon>Insecta</taxon>
        <taxon>Pterygota</taxon>
        <taxon>Neoptera</taxon>
        <taxon>Endopterygota</taxon>
        <taxon>Coleoptera</taxon>
        <taxon>Polyphaga</taxon>
        <taxon>Cucujiformia</taxon>
        <taxon>Chrysomeloidea</taxon>
        <taxon>Chrysomelidae</taxon>
        <taxon>Bruchinae</taxon>
        <taxon>Bruchini</taxon>
        <taxon>Acanthoscelides</taxon>
    </lineage>
</organism>
<keyword evidence="2" id="KW-1185">Reference proteome</keyword>
<evidence type="ECO:0000313" key="2">
    <source>
        <dbReference type="Proteomes" id="UP001152888"/>
    </source>
</evidence>
<sequence>MEDATDYSHYPGCGKTAAESSEQEATCLVSFLMNRPNTNLDVICYLQGALWCREKREFLLRFVDELSRADDVYVLPVLEFLLCHPQPLDKEATSRALVMNLIAISQLSTSIERFTAML</sequence>
<gene>
    <name evidence="1" type="ORF">ACAOBT_LOCUS3213</name>
</gene>
<proteinExistence type="predicted"/>
<reference evidence="1" key="1">
    <citation type="submission" date="2022-03" db="EMBL/GenBank/DDBJ databases">
        <authorList>
            <person name="Sayadi A."/>
        </authorList>
    </citation>
    <scope>NUCLEOTIDE SEQUENCE</scope>
</reference>
<comment type="caution">
    <text evidence="1">The sequence shown here is derived from an EMBL/GenBank/DDBJ whole genome shotgun (WGS) entry which is preliminary data.</text>
</comment>
<dbReference type="Proteomes" id="UP001152888">
    <property type="component" value="Unassembled WGS sequence"/>
</dbReference>
<accession>A0A9P0JT83</accession>